<evidence type="ECO:0000313" key="1">
    <source>
        <dbReference type="EMBL" id="RZQ59813.1"/>
    </source>
</evidence>
<accession>A0A4Q7J0C0</accession>
<dbReference type="EMBL" id="SFCC01000021">
    <property type="protein sequence ID" value="RZQ59813.1"/>
    <property type="molecule type" value="Genomic_DNA"/>
</dbReference>
<sequence length="106" mass="11955">MNARELLASQRDVMHVELQDCDSDHPHVREYAARWGRALQAVLDVADRLAGYANSDTSEEAREAFDDSQAEIRRAITTELSKEESTTLWAAARLVQKAIDKLPEDD</sequence>
<name>A0A4Q7J0C0_9PSEU</name>
<gene>
    <name evidence="1" type="ORF">EWH70_32375</name>
</gene>
<protein>
    <submittedName>
        <fullName evidence="1">Uncharacterized protein</fullName>
    </submittedName>
</protein>
<dbReference type="Proteomes" id="UP000292003">
    <property type="component" value="Unassembled WGS sequence"/>
</dbReference>
<comment type="caution">
    <text evidence="1">The sequence shown here is derived from an EMBL/GenBank/DDBJ whole genome shotgun (WGS) entry which is preliminary data.</text>
</comment>
<reference evidence="1 2" key="1">
    <citation type="submission" date="2019-02" db="EMBL/GenBank/DDBJ databases">
        <title>Draft genome sequence of Amycolatopsis sp. 8-3EHSu isolated from roots of Suaeda maritima.</title>
        <authorList>
            <person name="Duangmal K."/>
            <person name="Chantavorakit T."/>
        </authorList>
    </citation>
    <scope>NUCLEOTIDE SEQUENCE [LARGE SCALE GENOMIC DNA]</scope>
    <source>
        <strain evidence="1 2">8-3EHSu</strain>
    </source>
</reference>
<organism evidence="1 2">
    <name type="scientific">Amycolatopsis suaedae</name>
    <dbReference type="NCBI Taxonomy" id="2510978"/>
    <lineage>
        <taxon>Bacteria</taxon>
        <taxon>Bacillati</taxon>
        <taxon>Actinomycetota</taxon>
        <taxon>Actinomycetes</taxon>
        <taxon>Pseudonocardiales</taxon>
        <taxon>Pseudonocardiaceae</taxon>
        <taxon>Amycolatopsis</taxon>
    </lineage>
</organism>
<proteinExistence type="predicted"/>
<dbReference type="RefSeq" id="WP_130479378.1">
    <property type="nucleotide sequence ID" value="NZ_SFCC01000021.1"/>
</dbReference>
<evidence type="ECO:0000313" key="2">
    <source>
        <dbReference type="Proteomes" id="UP000292003"/>
    </source>
</evidence>
<dbReference type="AlphaFoldDB" id="A0A4Q7J0C0"/>
<keyword evidence="2" id="KW-1185">Reference proteome</keyword>